<feature type="transmembrane region" description="Helical" evidence="1">
    <location>
        <begin position="177"/>
        <end position="204"/>
    </location>
</feature>
<accession>A0A1H6NUR7</accession>
<keyword evidence="1" id="KW-1133">Transmembrane helix</keyword>
<dbReference type="AlphaFoldDB" id="A0A1H6NUR7"/>
<keyword evidence="1" id="KW-0472">Membrane</keyword>
<protein>
    <recommendedName>
        <fullName evidence="2">SMODS and SLOG-associating 2TM effector domain-containing protein</fullName>
    </recommendedName>
</protein>
<organism evidence="3 4">
    <name type="scientific">Pseudomonas asplenii</name>
    <dbReference type="NCBI Taxonomy" id="53407"/>
    <lineage>
        <taxon>Bacteria</taxon>
        <taxon>Pseudomonadati</taxon>
        <taxon>Pseudomonadota</taxon>
        <taxon>Gammaproteobacteria</taxon>
        <taxon>Pseudomonadales</taxon>
        <taxon>Pseudomonadaceae</taxon>
        <taxon>Pseudomonas</taxon>
    </lineage>
</organism>
<feature type="domain" description="SMODS and SLOG-associating 2TM effector" evidence="2">
    <location>
        <begin position="21"/>
        <end position="196"/>
    </location>
</feature>
<gene>
    <name evidence="3" type="ORF">SAMN05216581_4206</name>
</gene>
<dbReference type="Proteomes" id="UP000182272">
    <property type="component" value="Chromosome I"/>
</dbReference>
<evidence type="ECO:0000313" key="4">
    <source>
        <dbReference type="Proteomes" id="UP000182272"/>
    </source>
</evidence>
<feature type="transmembrane region" description="Helical" evidence="1">
    <location>
        <begin position="77"/>
        <end position="95"/>
    </location>
</feature>
<keyword evidence="1" id="KW-0812">Transmembrane</keyword>
<dbReference type="InterPro" id="IPR041115">
    <property type="entry name" value="SLATT_5"/>
</dbReference>
<evidence type="ECO:0000256" key="1">
    <source>
        <dbReference type="SAM" id="Phobius"/>
    </source>
</evidence>
<feature type="transmembrane region" description="Helical" evidence="1">
    <location>
        <begin position="48"/>
        <end position="65"/>
    </location>
</feature>
<evidence type="ECO:0000313" key="3">
    <source>
        <dbReference type="EMBL" id="SEI20372.1"/>
    </source>
</evidence>
<sequence>MFNGTQIPPLLPHFSMERCVKKDNVWFTYKARIQAHKRLEWLDFHSQLLLVWYAILSTALGVLAIRHSTVLGPDTDVMATILSVALLGISLAVANRDFRGRAMLMRTNYLELQKLHRRLPDDSSSPDALKPTSDHVARYDDLLAETENHREIDDRIARVFATGLTSRTPTGFEYFNAILWLTARFFITTMLYVLPVAAGIYSFWNKP</sequence>
<proteinExistence type="predicted"/>
<evidence type="ECO:0000259" key="2">
    <source>
        <dbReference type="Pfam" id="PF18160"/>
    </source>
</evidence>
<dbReference type="Pfam" id="PF18160">
    <property type="entry name" value="SLATT_5"/>
    <property type="match status" value="1"/>
</dbReference>
<name>A0A1H6NUR7_9PSED</name>
<reference evidence="3 4" key="1">
    <citation type="submission" date="2016-10" db="EMBL/GenBank/DDBJ databases">
        <authorList>
            <person name="de Groot N.N."/>
        </authorList>
    </citation>
    <scope>NUCLEOTIDE SEQUENCE [LARGE SCALE GENOMIC DNA]</scope>
    <source>
        <strain evidence="3 4">LMG 2158</strain>
    </source>
</reference>
<dbReference type="NCBIfam" id="NF033631">
    <property type="entry name" value="SLATT_5"/>
    <property type="match status" value="1"/>
</dbReference>
<dbReference type="EMBL" id="LT629972">
    <property type="protein sequence ID" value="SEI20372.1"/>
    <property type="molecule type" value="Genomic_DNA"/>
</dbReference>